<dbReference type="AlphaFoldDB" id="A0AAN5YU24"/>
<reference evidence="2" key="2">
    <citation type="submission" date="2020-04" db="EMBL/GenBank/DDBJ databases">
        <authorList>
            <person name="Santos R.A.C."/>
            <person name="Steenwyk J.L."/>
            <person name="Rivero-Menendez O."/>
            <person name="Mead M.E."/>
            <person name="Silva L.P."/>
            <person name="Bastos R.W."/>
            <person name="Alastruey-Izquierdo A."/>
            <person name="Goldman G.H."/>
            <person name="Rokas A."/>
        </authorList>
    </citation>
    <scope>NUCLEOTIDE SEQUENCE</scope>
    <source>
        <strain evidence="2">CNM-CM8927</strain>
    </source>
</reference>
<evidence type="ECO:0000313" key="2">
    <source>
        <dbReference type="EMBL" id="KAF4207472.1"/>
    </source>
</evidence>
<gene>
    <name evidence="2" type="ORF">CNMCM8927_002877</name>
</gene>
<name>A0AAN5YU24_ASPLE</name>
<dbReference type="Proteomes" id="UP000649114">
    <property type="component" value="Unassembled WGS sequence"/>
</dbReference>
<accession>A0AAN5YU24</accession>
<reference evidence="2" key="1">
    <citation type="journal article" date="2020" name="bioRxiv">
        <title>Genomic and phenotypic heterogeneity of clinical isolates of the human pathogens Aspergillus fumigatus, Aspergillus lentulus and Aspergillus fumigatiaffinis.</title>
        <authorList>
            <person name="dos Santos R.A.C."/>
            <person name="Steenwyk J.L."/>
            <person name="Rivero-Menendez O."/>
            <person name="Mead M.E."/>
            <person name="Silva L.P."/>
            <person name="Bastos R.W."/>
            <person name="Alastruey-Izquierdo A."/>
            <person name="Goldman G.H."/>
            <person name="Rokas A."/>
        </authorList>
    </citation>
    <scope>NUCLEOTIDE SEQUENCE</scope>
    <source>
        <strain evidence="2">CNM-CM8927</strain>
    </source>
</reference>
<feature type="region of interest" description="Disordered" evidence="1">
    <location>
        <begin position="97"/>
        <end position="117"/>
    </location>
</feature>
<comment type="caution">
    <text evidence="2">The sequence shown here is derived from an EMBL/GenBank/DDBJ whole genome shotgun (WGS) entry which is preliminary data.</text>
</comment>
<evidence type="ECO:0000313" key="3">
    <source>
        <dbReference type="Proteomes" id="UP000649114"/>
    </source>
</evidence>
<evidence type="ECO:0000256" key="1">
    <source>
        <dbReference type="SAM" id="MobiDB-lite"/>
    </source>
</evidence>
<proteinExistence type="predicted"/>
<organism evidence="2 3">
    <name type="scientific">Aspergillus lentulus</name>
    <dbReference type="NCBI Taxonomy" id="293939"/>
    <lineage>
        <taxon>Eukaryota</taxon>
        <taxon>Fungi</taxon>
        <taxon>Dikarya</taxon>
        <taxon>Ascomycota</taxon>
        <taxon>Pezizomycotina</taxon>
        <taxon>Eurotiomycetes</taxon>
        <taxon>Eurotiomycetidae</taxon>
        <taxon>Eurotiales</taxon>
        <taxon>Aspergillaceae</taxon>
        <taxon>Aspergillus</taxon>
        <taxon>Aspergillus subgen. Fumigati</taxon>
    </lineage>
</organism>
<sequence>MNQIAKARIANATTPPATPPAIAAVFVEAAIGEDESSVEEVDAVVCAVVADNEVDNDAESDVVVLIDDVDGAVGEDIVSEEEATKWQWAVICPCGKTTSSGAQPTKPFELTSNPFAS</sequence>
<protein>
    <submittedName>
        <fullName evidence="2">Uncharacterized protein</fullName>
    </submittedName>
</protein>
<dbReference type="EMBL" id="JAAAPU010000018">
    <property type="protein sequence ID" value="KAF4207472.1"/>
    <property type="molecule type" value="Genomic_DNA"/>
</dbReference>